<sequence length="147" mass="16453">MNKVILMGRLTRDPEVRYSQGSEPLAVARYTLAVNRRFKRQGEQDADFIGCVAFGKAGEFAEKYFKKGQMISIVGRLQVRSWDDNEGKKRWSTDVVVEEQYFAESKASFENNRSQSAAAAPAAPAKNSGADGFYPIDESIEDDDLPF</sequence>
<evidence type="ECO:0000313" key="5">
    <source>
        <dbReference type="EMBL" id="MBM6878440.1"/>
    </source>
</evidence>
<keyword evidence="6" id="KW-1185">Reference proteome</keyword>
<dbReference type="Proteomes" id="UP000729290">
    <property type="component" value="Unassembled WGS sequence"/>
</dbReference>
<keyword evidence="2" id="KW-0227">DNA damage</keyword>
<comment type="function">
    <text evidence="2">Plays an important role in DNA replication, recombination and repair. Binds to ssDNA and to an array of partner proteins to recruit them to their sites of action during DNA metabolism.</text>
</comment>
<dbReference type="Pfam" id="PF00436">
    <property type="entry name" value="SSB"/>
    <property type="match status" value="1"/>
</dbReference>
<accession>A0ABS2GCL1</accession>
<dbReference type="InterPro" id="IPR000424">
    <property type="entry name" value="Primosome_PriB/ssb"/>
</dbReference>
<proteinExistence type="inferred from homology"/>
<dbReference type="EMBL" id="JACSNV010000014">
    <property type="protein sequence ID" value="MBM6878440.1"/>
    <property type="molecule type" value="Genomic_DNA"/>
</dbReference>
<feature type="region of interest" description="Disordered" evidence="4">
    <location>
        <begin position="108"/>
        <end position="147"/>
    </location>
</feature>
<dbReference type="Gene3D" id="2.40.50.140">
    <property type="entry name" value="Nucleic acid-binding proteins"/>
    <property type="match status" value="1"/>
</dbReference>
<comment type="caution">
    <text evidence="2">Lacks conserved residue(s) required for the propagation of feature annotation.</text>
</comment>
<dbReference type="CDD" id="cd04496">
    <property type="entry name" value="SSB_OBF"/>
    <property type="match status" value="1"/>
</dbReference>
<dbReference type="GO" id="GO:0003677">
    <property type="term" value="F:DNA binding"/>
    <property type="evidence" value="ECO:0007669"/>
    <property type="project" value="UniProtKB-KW"/>
</dbReference>
<protein>
    <recommendedName>
        <fullName evidence="2 3">Single-stranded DNA-binding protein</fullName>
        <shortName evidence="2">SSB</shortName>
    </recommendedName>
</protein>
<evidence type="ECO:0000256" key="3">
    <source>
        <dbReference type="PIRNR" id="PIRNR002070"/>
    </source>
</evidence>
<dbReference type="PIRSF" id="PIRSF002070">
    <property type="entry name" value="SSB"/>
    <property type="match status" value="1"/>
</dbReference>
<feature type="compositionally biased region" description="Acidic residues" evidence="4">
    <location>
        <begin position="138"/>
        <end position="147"/>
    </location>
</feature>
<evidence type="ECO:0000256" key="2">
    <source>
        <dbReference type="HAMAP-Rule" id="MF_00984"/>
    </source>
</evidence>
<dbReference type="PANTHER" id="PTHR10302:SF27">
    <property type="entry name" value="SINGLE-STRANDED DNA-BINDING PROTEIN"/>
    <property type="match status" value="1"/>
</dbReference>
<evidence type="ECO:0000256" key="1">
    <source>
        <dbReference type="ARBA" id="ARBA00023125"/>
    </source>
</evidence>
<dbReference type="PROSITE" id="PS50935">
    <property type="entry name" value="SSB"/>
    <property type="match status" value="1"/>
</dbReference>
<reference evidence="5 6" key="1">
    <citation type="journal article" date="2021" name="Sci. Rep.">
        <title>The distribution of antibiotic resistance genes in chicken gut microbiota commensals.</title>
        <authorList>
            <person name="Juricova H."/>
            <person name="Matiasovicova J."/>
            <person name="Kubasova T."/>
            <person name="Cejkova D."/>
            <person name="Rychlik I."/>
        </authorList>
    </citation>
    <scope>NUCLEOTIDE SEQUENCE [LARGE SCALE GENOMIC DNA]</scope>
    <source>
        <strain evidence="5 6">An431b</strain>
    </source>
</reference>
<dbReference type="InterPro" id="IPR011344">
    <property type="entry name" value="ssDNA-bd"/>
</dbReference>
<dbReference type="PANTHER" id="PTHR10302">
    <property type="entry name" value="SINGLE-STRANDED DNA-BINDING PROTEIN"/>
    <property type="match status" value="1"/>
</dbReference>
<comment type="subunit">
    <text evidence="2">Homotetramer.</text>
</comment>
<keyword evidence="2" id="KW-0235">DNA replication</keyword>
<evidence type="ECO:0000256" key="4">
    <source>
        <dbReference type="SAM" id="MobiDB-lite"/>
    </source>
</evidence>
<dbReference type="InterPro" id="IPR012340">
    <property type="entry name" value="NA-bd_OB-fold"/>
</dbReference>
<dbReference type="HAMAP" id="MF_00984">
    <property type="entry name" value="SSB"/>
    <property type="match status" value="1"/>
</dbReference>
<keyword evidence="1 2" id="KW-0238">DNA-binding</keyword>
<dbReference type="NCBIfam" id="TIGR00621">
    <property type="entry name" value="ssb"/>
    <property type="match status" value="1"/>
</dbReference>
<dbReference type="SUPFAM" id="SSF50249">
    <property type="entry name" value="Nucleic acid-binding proteins"/>
    <property type="match status" value="1"/>
</dbReference>
<gene>
    <name evidence="5" type="ORF">H9X83_09780</name>
</gene>
<dbReference type="RefSeq" id="WP_205134232.1">
    <property type="nucleotide sequence ID" value="NZ_JACSNT010000014.1"/>
</dbReference>
<name>A0ABS2GCL1_9FIRM</name>
<keyword evidence="2" id="KW-0233">DNA recombination</keyword>
<organism evidence="5 6">
    <name type="scientific">Anaerotignum lactatifermentans</name>
    <dbReference type="NCBI Taxonomy" id="160404"/>
    <lineage>
        <taxon>Bacteria</taxon>
        <taxon>Bacillati</taxon>
        <taxon>Bacillota</taxon>
        <taxon>Clostridia</taxon>
        <taxon>Lachnospirales</taxon>
        <taxon>Anaerotignaceae</taxon>
        <taxon>Anaerotignum</taxon>
    </lineage>
</organism>
<feature type="short sequence motif" description="Important for interaction with partner proteins" evidence="2">
    <location>
        <begin position="142"/>
        <end position="147"/>
    </location>
</feature>
<comment type="caution">
    <text evidence="5">The sequence shown here is derived from an EMBL/GenBank/DDBJ whole genome shotgun (WGS) entry which is preliminary data.</text>
</comment>
<keyword evidence="2" id="KW-0234">DNA repair</keyword>
<evidence type="ECO:0000313" key="6">
    <source>
        <dbReference type="Proteomes" id="UP000729290"/>
    </source>
</evidence>